<proteinExistence type="predicted"/>
<dbReference type="AlphaFoldDB" id="W9QNI4"/>
<reference evidence="2" key="1">
    <citation type="submission" date="2013-01" db="EMBL/GenBank/DDBJ databases">
        <title>Draft Genome Sequence of a Mulberry Tree, Morus notabilis C.K. Schneid.</title>
        <authorList>
            <person name="He N."/>
            <person name="Zhao S."/>
        </authorList>
    </citation>
    <scope>NUCLEOTIDE SEQUENCE</scope>
</reference>
<dbReference type="Proteomes" id="UP000030645">
    <property type="component" value="Unassembled WGS sequence"/>
</dbReference>
<gene>
    <name evidence="1" type="ORF">L484_015967</name>
</gene>
<evidence type="ECO:0000313" key="2">
    <source>
        <dbReference type="Proteomes" id="UP000030645"/>
    </source>
</evidence>
<sequence>MVTDGERLISRDLVPFLEFIKGVAVKRRETLLKARKNVRFVPNGEDGDVELERFQHESNNDDQEEEENPILVVEKIQKVHLLVLSKYNFYF</sequence>
<organism evidence="1 2">
    <name type="scientific">Morus notabilis</name>
    <dbReference type="NCBI Taxonomy" id="981085"/>
    <lineage>
        <taxon>Eukaryota</taxon>
        <taxon>Viridiplantae</taxon>
        <taxon>Streptophyta</taxon>
        <taxon>Embryophyta</taxon>
        <taxon>Tracheophyta</taxon>
        <taxon>Spermatophyta</taxon>
        <taxon>Magnoliopsida</taxon>
        <taxon>eudicotyledons</taxon>
        <taxon>Gunneridae</taxon>
        <taxon>Pentapetalae</taxon>
        <taxon>rosids</taxon>
        <taxon>fabids</taxon>
        <taxon>Rosales</taxon>
        <taxon>Moraceae</taxon>
        <taxon>Moreae</taxon>
        <taxon>Morus</taxon>
    </lineage>
</organism>
<dbReference type="EMBL" id="KE343878">
    <property type="protein sequence ID" value="EXB44709.1"/>
    <property type="molecule type" value="Genomic_DNA"/>
</dbReference>
<accession>W9QNI4</accession>
<keyword evidence="2" id="KW-1185">Reference proteome</keyword>
<name>W9QNI4_9ROSA</name>
<evidence type="ECO:0000313" key="1">
    <source>
        <dbReference type="EMBL" id="EXB44709.1"/>
    </source>
</evidence>
<protein>
    <submittedName>
        <fullName evidence="1">Uncharacterized protein</fullName>
    </submittedName>
</protein>